<evidence type="ECO:0000256" key="1">
    <source>
        <dbReference type="SAM" id="SignalP"/>
    </source>
</evidence>
<name>A0A917NSU5_9ACTN</name>
<reference evidence="2" key="1">
    <citation type="journal article" date="2014" name="Int. J. Syst. Evol. Microbiol.">
        <title>Complete genome sequence of Corynebacterium casei LMG S-19264T (=DSM 44701T), isolated from a smear-ripened cheese.</title>
        <authorList>
            <consortium name="US DOE Joint Genome Institute (JGI-PGF)"/>
            <person name="Walter F."/>
            <person name="Albersmeier A."/>
            <person name="Kalinowski J."/>
            <person name="Ruckert C."/>
        </authorList>
    </citation>
    <scope>NUCLEOTIDE SEQUENCE</scope>
    <source>
        <strain evidence="2">CGMCC 4.7272</strain>
    </source>
</reference>
<feature type="chain" id="PRO_5036858413" description="Secreted protein" evidence="1">
    <location>
        <begin position="31"/>
        <end position="139"/>
    </location>
</feature>
<comment type="caution">
    <text evidence="2">The sequence shown here is derived from an EMBL/GenBank/DDBJ whole genome shotgun (WGS) entry which is preliminary data.</text>
</comment>
<organism evidence="2 3">
    <name type="scientific">Streptomyces lacrimifluminis</name>
    <dbReference type="NCBI Taxonomy" id="1500077"/>
    <lineage>
        <taxon>Bacteria</taxon>
        <taxon>Bacillati</taxon>
        <taxon>Actinomycetota</taxon>
        <taxon>Actinomycetes</taxon>
        <taxon>Kitasatosporales</taxon>
        <taxon>Streptomycetaceae</taxon>
        <taxon>Streptomyces</taxon>
    </lineage>
</organism>
<keyword evidence="3" id="KW-1185">Reference proteome</keyword>
<evidence type="ECO:0000313" key="2">
    <source>
        <dbReference type="EMBL" id="GGJ25308.1"/>
    </source>
</evidence>
<dbReference type="EMBL" id="BMMU01000005">
    <property type="protein sequence ID" value="GGJ25308.1"/>
    <property type="molecule type" value="Genomic_DNA"/>
</dbReference>
<accession>A0A917NSU5</accession>
<reference evidence="2" key="2">
    <citation type="submission" date="2020-09" db="EMBL/GenBank/DDBJ databases">
        <authorList>
            <person name="Sun Q."/>
            <person name="Zhou Y."/>
        </authorList>
    </citation>
    <scope>NUCLEOTIDE SEQUENCE</scope>
    <source>
        <strain evidence="2">CGMCC 4.7272</strain>
    </source>
</reference>
<proteinExistence type="predicted"/>
<protein>
    <recommendedName>
        <fullName evidence="4">Secreted protein</fullName>
    </recommendedName>
</protein>
<dbReference type="Proteomes" id="UP000625682">
    <property type="component" value="Unassembled WGS sequence"/>
</dbReference>
<keyword evidence="1" id="KW-0732">Signal</keyword>
<dbReference type="AlphaFoldDB" id="A0A917NSU5"/>
<evidence type="ECO:0000313" key="3">
    <source>
        <dbReference type="Proteomes" id="UP000625682"/>
    </source>
</evidence>
<evidence type="ECO:0008006" key="4">
    <source>
        <dbReference type="Google" id="ProtNLM"/>
    </source>
</evidence>
<feature type="signal peptide" evidence="1">
    <location>
        <begin position="1"/>
        <end position="30"/>
    </location>
</feature>
<gene>
    <name evidence="2" type="ORF">GCM10012282_22380</name>
</gene>
<sequence>MPISRFMKNALTAAIVTGGMVVLAATPAQASTDVTVHSSPCPVCTTDGYGWFKADPIGSTPGDALKACDLRADGYSIKAWLYNRDTGNLIRTVSTAGHTANYCTDWKTGDLPEQTRVWLDVCTMDGTRKIRCDGGEGWS</sequence>